<dbReference type="RefSeq" id="WP_004990027.1">
    <property type="nucleotide sequence ID" value="NZ_BCMC01000011.1"/>
</dbReference>
<proteinExistence type="predicted"/>
<dbReference type="Pfam" id="PF20613">
    <property type="entry name" value="HipA_2"/>
    <property type="match status" value="1"/>
</dbReference>
<sequence>MELENFINENLLYGRALVDLEISNKGSNPLWTGFVATNQGEFPAYIKKCRNAEGLCIEIISALIGLMLDIPIPKPMLVLVEPNHPQIAVDKPTLLFGSQMYDMPSFERFLMDHELSEECLLDFSGLHSIVAFDELIANPDRNNSNILYDGDSFRFIDHEKAFFSSQDPRLPINEITKVGNISEIIQHYKGENEIYTFKLMSKIKKCIADEMWGTNCDSLAKKAQNHYLLNEYNTIIERVRNFLNARNGVLAILIENAIKPPQSHQQLDLIGG</sequence>
<feature type="domain" description="HipA-like kinase" evidence="1">
    <location>
        <begin position="48"/>
        <end position="167"/>
    </location>
</feature>
<protein>
    <recommendedName>
        <fullName evidence="1">HipA-like kinase domain-containing protein</fullName>
    </recommendedName>
</protein>
<evidence type="ECO:0000313" key="2">
    <source>
        <dbReference type="EMBL" id="HCK29122.1"/>
    </source>
</evidence>
<dbReference type="EMBL" id="DPVE01000037">
    <property type="protein sequence ID" value="HCK29122.1"/>
    <property type="molecule type" value="Genomic_DNA"/>
</dbReference>
<organism evidence="2 3">
    <name type="scientific">Acinetobacter ursingii</name>
    <dbReference type="NCBI Taxonomy" id="108980"/>
    <lineage>
        <taxon>Bacteria</taxon>
        <taxon>Pseudomonadati</taxon>
        <taxon>Pseudomonadota</taxon>
        <taxon>Gammaproteobacteria</taxon>
        <taxon>Moraxellales</taxon>
        <taxon>Moraxellaceae</taxon>
        <taxon>Acinetobacter</taxon>
    </lineage>
</organism>
<accession>A0A3D2SJZ9</accession>
<dbReference type="Proteomes" id="UP000263596">
    <property type="component" value="Unassembled WGS sequence"/>
</dbReference>
<gene>
    <name evidence="2" type="ORF">DHW29_02250</name>
</gene>
<dbReference type="AlphaFoldDB" id="A0A3D2SJZ9"/>
<name>A0A3D2SJZ9_9GAMM</name>
<evidence type="ECO:0000313" key="3">
    <source>
        <dbReference type="Proteomes" id="UP000263596"/>
    </source>
</evidence>
<comment type="caution">
    <text evidence="2">The sequence shown here is derived from an EMBL/GenBank/DDBJ whole genome shotgun (WGS) entry which is preliminary data.</text>
</comment>
<evidence type="ECO:0000259" key="1">
    <source>
        <dbReference type="Pfam" id="PF20613"/>
    </source>
</evidence>
<reference evidence="2 3" key="1">
    <citation type="journal article" date="2018" name="Nat. Biotechnol.">
        <title>A standardized bacterial taxonomy based on genome phylogeny substantially revises the tree of life.</title>
        <authorList>
            <person name="Parks D.H."/>
            <person name="Chuvochina M."/>
            <person name="Waite D.W."/>
            <person name="Rinke C."/>
            <person name="Skarshewski A."/>
            <person name="Chaumeil P.A."/>
            <person name="Hugenholtz P."/>
        </authorList>
    </citation>
    <scope>NUCLEOTIDE SEQUENCE [LARGE SCALE GENOMIC DNA]</scope>
    <source>
        <strain evidence="2">UBA9669</strain>
    </source>
</reference>
<dbReference type="InterPro" id="IPR046748">
    <property type="entry name" value="HipA_2"/>
</dbReference>